<sequence length="594" mass="65129">MIVAPVWPLFLGALVTVATTFALTNKLGKYYLPKRLVSMPKEACGRATAAVAARAPPAYWLAMTAAQNDRSASTPSVASAHDKILIVDFGSQVTQLIARRVREDGVYCEIVPFNKAEAAFEEMKPKAVILSGGPESVHEAGSPRAPQLIFDSGVPVMGICYGQMTMAAQLGGEVEGGHHREFGRADVEVKAESQLFADVWSSGSKNQVWMSHGDRITRMPPGFSVAGTSPNAPFAIIQDERRKYYGLMFHPEVVHTPDGAKLIRNFVRKIAGLTGDWTMRAFREEEIAKIRAQVGKGRVICGLSGGVDSAVAAVLIHEAIGDQLTCVFVDHGLMRLNEAEQVVDLFRHHYNIPLVHVDASKQFLGELEGVTDPEAKRKTIGRLFIEVFEAEAKKIGGADFLAQGTLYPDVIESVSFTGGPSVTIKSHHNVGGLPERMNMKLVEPLRELFKDEVRKLGRELGLPEIFVGRHPFPGPGLAIRCPGDITRDKLDILRKADAVYIDQIRKHGLYDEIWQAFAVLLPVKTVGVMGDGRTYDYVVGLRAVTSTDGMTADFYQFDMKFLGETATRIINEVKGVNRVVYDVTSKPPGTIEWE</sequence>
<comment type="caution">
    <text evidence="14">The sequence shown here is derived from an EMBL/GenBank/DDBJ whole genome shotgun (WGS) entry which is preliminary data.</text>
</comment>
<comment type="pathway">
    <text evidence="2 11">Purine metabolism; GMP biosynthesis; GMP from XMP (L-Gln route): step 1/1.</text>
</comment>
<dbReference type="InterPro" id="IPR004739">
    <property type="entry name" value="GMP_synth_GATase"/>
</dbReference>
<evidence type="ECO:0000259" key="13">
    <source>
        <dbReference type="PROSITE" id="PS51553"/>
    </source>
</evidence>
<dbReference type="CDD" id="cd01742">
    <property type="entry name" value="GATase1_GMP_Synthase"/>
    <property type="match status" value="1"/>
</dbReference>
<evidence type="ECO:0000256" key="9">
    <source>
        <dbReference type="ARBA" id="ARBA00022840"/>
    </source>
</evidence>
<dbReference type="InterPro" id="IPR017926">
    <property type="entry name" value="GATASE"/>
</dbReference>
<dbReference type="HAMAP" id="MF_00344">
    <property type="entry name" value="GMP_synthase"/>
    <property type="match status" value="1"/>
</dbReference>
<feature type="binding site" evidence="12">
    <location>
        <begin position="304"/>
        <end position="310"/>
    </location>
    <ligand>
        <name>ATP</name>
        <dbReference type="ChEBI" id="CHEBI:30616"/>
    </ligand>
</feature>
<dbReference type="SUPFAM" id="SSF54810">
    <property type="entry name" value="GMP synthetase C-terminal dimerisation domain"/>
    <property type="match status" value="1"/>
</dbReference>
<keyword evidence="10 11" id="KW-0315">Glutamine amidotransferase</keyword>
<evidence type="ECO:0000256" key="10">
    <source>
        <dbReference type="ARBA" id="ARBA00022962"/>
    </source>
</evidence>
<dbReference type="EC" id="6.3.5.2" evidence="3 11"/>
<evidence type="ECO:0000313" key="14">
    <source>
        <dbReference type="EMBL" id="MEY9475595.1"/>
    </source>
</evidence>
<dbReference type="SUPFAM" id="SSF52317">
    <property type="entry name" value="Class I glutamine amidotransferase-like"/>
    <property type="match status" value="1"/>
</dbReference>
<dbReference type="Gene3D" id="3.40.50.880">
    <property type="match status" value="1"/>
</dbReference>
<feature type="active site" description="Nucleophile" evidence="11">
    <location>
        <position position="160"/>
    </location>
</feature>
<comment type="function">
    <text evidence="1 11">Catalyzes the synthesis of GMP from XMP.</text>
</comment>
<comment type="subunit">
    <text evidence="11">Homodimer.</text>
</comment>
<keyword evidence="6 11" id="KW-0547">Nucleotide-binding</keyword>
<evidence type="ECO:0000256" key="3">
    <source>
        <dbReference type="ARBA" id="ARBA00012746"/>
    </source>
</evidence>
<keyword evidence="8 11" id="KW-0658">Purine biosynthesis</keyword>
<dbReference type="Pfam" id="PF02540">
    <property type="entry name" value="NAD_synthase"/>
    <property type="match status" value="1"/>
</dbReference>
<keyword evidence="9 11" id="KW-0067">ATP-binding</keyword>
<dbReference type="EMBL" id="JBGBZN010000002">
    <property type="protein sequence ID" value="MEY9475595.1"/>
    <property type="molecule type" value="Genomic_DNA"/>
</dbReference>
<keyword evidence="5 11" id="KW-0436">Ligase</keyword>
<evidence type="ECO:0000256" key="7">
    <source>
        <dbReference type="ARBA" id="ARBA00022749"/>
    </source>
</evidence>
<evidence type="ECO:0000256" key="6">
    <source>
        <dbReference type="ARBA" id="ARBA00022741"/>
    </source>
</evidence>
<dbReference type="PANTHER" id="PTHR11922">
    <property type="entry name" value="GMP SYNTHASE-RELATED"/>
    <property type="match status" value="1"/>
</dbReference>
<dbReference type="Pfam" id="PF00958">
    <property type="entry name" value="GMP_synt_C"/>
    <property type="match status" value="1"/>
</dbReference>
<dbReference type="PROSITE" id="PS51553">
    <property type="entry name" value="GMPS_ATP_PPASE"/>
    <property type="match status" value="1"/>
</dbReference>
<feature type="active site" evidence="11">
    <location>
        <position position="250"/>
    </location>
</feature>
<evidence type="ECO:0000256" key="4">
    <source>
        <dbReference type="ARBA" id="ARBA00021562"/>
    </source>
</evidence>
<accession>A0ABV4GWY5</accession>
<evidence type="ECO:0000256" key="5">
    <source>
        <dbReference type="ARBA" id="ARBA00022598"/>
    </source>
</evidence>
<dbReference type="InterPro" id="IPR025777">
    <property type="entry name" value="GMPS_ATP_PPase_dom"/>
</dbReference>
<dbReference type="Pfam" id="PF00117">
    <property type="entry name" value="GATase"/>
    <property type="match status" value="1"/>
</dbReference>
<feature type="active site" evidence="11">
    <location>
        <position position="252"/>
    </location>
</feature>
<dbReference type="GO" id="GO:0003922">
    <property type="term" value="F:GMP synthase (glutamine-hydrolyzing) activity"/>
    <property type="evidence" value="ECO:0007669"/>
    <property type="project" value="UniProtKB-EC"/>
</dbReference>
<evidence type="ECO:0000256" key="1">
    <source>
        <dbReference type="ARBA" id="ARBA00002332"/>
    </source>
</evidence>
<proteinExistence type="inferred from homology"/>
<dbReference type="PANTHER" id="PTHR11922:SF2">
    <property type="entry name" value="GMP SYNTHASE [GLUTAMINE-HYDROLYZING]"/>
    <property type="match status" value="1"/>
</dbReference>
<evidence type="ECO:0000256" key="12">
    <source>
        <dbReference type="PROSITE-ProRule" id="PRU00886"/>
    </source>
</evidence>
<dbReference type="NCBIfam" id="TIGR00884">
    <property type="entry name" value="guaA_Cterm"/>
    <property type="match status" value="1"/>
</dbReference>
<evidence type="ECO:0000313" key="15">
    <source>
        <dbReference type="Proteomes" id="UP001565474"/>
    </source>
</evidence>
<dbReference type="InterPro" id="IPR029062">
    <property type="entry name" value="Class_I_gatase-like"/>
</dbReference>
<dbReference type="PRINTS" id="PR00096">
    <property type="entry name" value="GATASE"/>
</dbReference>
<keyword evidence="15" id="KW-1185">Reference proteome</keyword>
<dbReference type="PROSITE" id="PS51273">
    <property type="entry name" value="GATASE_TYPE_1"/>
    <property type="match status" value="1"/>
</dbReference>
<dbReference type="SUPFAM" id="SSF52402">
    <property type="entry name" value="Adenine nucleotide alpha hydrolases-like"/>
    <property type="match status" value="1"/>
</dbReference>
<keyword evidence="7 11" id="KW-0332">GMP biosynthesis</keyword>
<dbReference type="CDD" id="cd01997">
    <property type="entry name" value="GMP_synthase_C"/>
    <property type="match status" value="1"/>
</dbReference>
<dbReference type="InterPro" id="IPR022955">
    <property type="entry name" value="GMP_synthase"/>
</dbReference>
<dbReference type="NCBIfam" id="NF000848">
    <property type="entry name" value="PRK00074.1"/>
    <property type="match status" value="1"/>
</dbReference>
<dbReference type="InterPro" id="IPR022310">
    <property type="entry name" value="NAD/GMP_synthase"/>
</dbReference>
<evidence type="ECO:0000256" key="2">
    <source>
        <dbReference type="ARBA" id="ARBA00005153"/>
    </source>
</evidence>
<organism evidence="14 15">
    <name type="scientific">Bradyrhizobium yuanmingense</name>
    <dbReference type="NCBI Taxonomy" id="108015"/>
    <lineage>
        <taxon>Bacteria</taxon>
        <taxon>Pseudomonadati</taxon>
        <taxon>Pseudomonadota</taxon>
        <taxon>Alphaproteobacteria</taxon>
        <taxon>Hyphomicrobiales</taxon>
        <taxon>Nitrobacteraceae</taxon>
        <taxon>Bradyrhizobium</taxon>
    </lineage>
</organism>
<feature type="domain" description="GMPS ATP-PPase" evidence="13">
    <location>
        <begin position="277"/>
        <end position="469"/>
    </location>
</feature>
<dbReference type="NCBIfam" id="TIGR00888">
    <property type="entry name" value="guaA_Nterm"/>
    <property type="match status" value="1"/>
</dbReference>
<dbReference type="Gene3D" id="3.40.50.620">
    <property type="entry name" value="HUPs"/>
    <property type="match status" value="1"/>
</dbReference>
<comment type="catalytic activity">
    <reaction evidence="11">
        <text>XMP + L-glutamine + ATP + H2O = GMP + L-glutamate + AMP + diphosphate + 2 H(+)</text>
        <dbReference type="Rhea" id="RHEA:11680"/>
        <dbReference type="ChEBI" id="CHEBI:15377"/>
        <dbReference type="ChEBI" id="CHEBI:15378"/>
        <dbReference type="ChEBI" id="CHEBI:29985"/>
        <dbReference type="ChEBI" id="CHEBI:30616"/>
        <dbReference type="ChEBI" id="CHEBI:33019"/>
        <dbReference type="ChEBI" id="CHEBI:57464"/>
        <dbReference type="ChEBI" id="CHEBI:58115"/>
        <dbReference type="ChEBI" id="CHEBI:58359"/>
        <dbReference type="ChEBI" id="CHEBI:456215"/>
        <dbReference type="EC" id="6.3.5.2"/>
    </reaction>
</comment>
<dbReference type="InterPro" id="IPR014729">
    <property type="entry name" value="Rossmann-like_a/b/a_fold"/>
</dbReference>
<dbReference type="InterPro" id="IPR001674">
    <property type="entry name" value="GMP_synth_C"/>
</dbReference>
<dbReference type="Gene3D" id="3.30.300.10">
    <property type="match status" value="1"/>
</dbReference>
<name>A0ABV4GWY5_9BRAD</name>
<evidence type="ECO:0000256" key="11">
    <source>
        <dbReference type="HAMAP-Rule" id="MF_00344"/>
    </source>
</evidence>
<protein>
    <recommendedName>
        <fullName evidence="4 11">GMP synthase [glutamine-hydrolyzing]</fullName>
        <ecNumber evidence="3 11">6.3.5.2</ecNumber>
    </recommendedName>
    <alternativeName>
        <fullName evidence="11">GMP synthetase</fullName>
    </alternativeName>
    <alternativeName>
        <fullName evidence="11">Glutamine amidotransferase</fullName>
    </alternativeName>
</protein>
<dbReference type="Proteomes" id="UP001565474">
    <property type="component" value="Unassembled WGS sequence"/>
</dbReference>
<reference evidence="14 15" key="1">
    <citation type="submission" date="2024-07" db="EMBL/GenBank/DDBJ databases">
        <title>Genomic Encyclopedia of Type Strains, Phase V (KMG-V): Genome sequencing to study the core and pangenomes of soil and plant-associated prokaryotes.</title>
        <authorList>
            <person name="Whitman W."/>
        </authorList>
    </citation>
    <scope>NUCLEOTIDE SEQUENCE [LARGE SCALE GENOMIC DNA]</scope>
    <source>
        <strain evidence="14 15">USDA 222</strain>
    </source>
</reference>
<gene>
    <name evidence="11" type="primary">guaA</name>
    <name evidence="14" type="ORF">ABH992_007994</name>
</gene>
<evidence type="ECO:0000256" key="8">
    <source>
        <dbReference type="ARBA" id="ARBA00022755"/>
    </source>
</evidence>